<name>F4D187_PSEUX</name>
<dbReference type="RefSeq" id="WP_013677774.1">
    <property type="nucleotide sequence ID" value="NC_015312.1"/>
</dbReference>
<dbReference type="EMBL" id="CP002593">
    <property type="protein sequence ID" value="AEA27875.1"/>
    <property type="molecule type" value="Genomic_DNA"/>
</dbReference>
<organism evidence="2 3">
    <name type="scientific">Pseudonocardia dioxanivorans (strain ATCC 55486 / DSM 44775 / JCM 13855 / CB1190)</name>
    <dbReference type="NCBI Taxonomy" id="675635"/>
    <lineage>
        <taxon>Bacteria</taxon>
        <taxon>Bacillati</taxon>
        <taxon>Actinomycetota</taxon>
        <taxon>Actinomycetes</taxon>
        <taxon>Pseudonocardiales</taxon>
        <taxon>Pseudonocardiaceae</taxon>
        <taxon>Pseudonocardia</taxon>
    </lineage>
</organism>
<evidence type="ECO:0000313" key="3">
    <source>
        <dbReference type="Proteomes" id="UP000007809"/>
    </source>
</evidence>
<evidence type="ECO:0000313" key="2">
    <source>
        <dbReference type="EMBL" id="AEA27875.1"/>
    </source>
</evidence>
<keyword evidence="3" id="KW-1185">Reference proteome</keyword>
<reference evidence="2 3" key="1">
    <citation type="journal article" date="2011" name="J. Bacteriol.">
        <title>Genome sequence of the 1,4-dioxane-degrading Pseudonocardia dioxanivorans strain CB1190.</title>
        <authorList>
            <person name="Sales C.M."/>
            <person name="Mahendra S."/>
            <person name="Grostern A."/>
            <person name="Parales R.E."/>
            <person name="Goodwin L.A."/>
            <person name="Woyke T."/>
            <person name="Nolan M."/>
            <person name="Lapidus A."/>
            <person name="Chertkov O."/>
            <person name="Ovchinnikova G."/>
            <person name="Sczyrba A."/>
            <person name="Alvarez-Cohen L."/>
        </authorList>
    </citation>
    <scope>NUCLEOTIDE SEQUENCE [LARGE SCALE GENOMIC DNA]</scope>
    <source>
        <strain evidence="3">ATCC 55486 / DSM 44775 / JCM 13855 / CB1190</strain>
    </source>
</reference>
<proteinExistence type="predicted"/>
<sequence length="138" mass="14883">MVLPTPDTAQPKTETAKDPAQDLADDLADGLSQLAVLVRAYPRIARSLVYSLQQLPGGVHDVVSRGQVLAMAHTLGAETTRRHSGDLGADLEGWTVRFGRRRDIGLLIGTESPATLATTRPRGAERPSRFVPDMDTAR</sequence>
<dbReference type="STRING" id="675635.Psed_5748"/>
<evidence type="ECO:0000256" key="1">
    <source>
        <dbReference type="SAM" id="MobiDB-lite"/>
    </source>
</evidence>
<feature type="region of interest" description="Disordered" evidence="1">
    <location>
        <begin position="114"/>
        <end position="138"/>
    </location>
</feature>
<dbReference type="AlphaFoldDB" id="F4D187"/>
<dbReference type="HOGENOM" id="CLU_1853551_0_0_11"/>
<dbReference type="Proteomes" id="UP000007809">
    <property type="component" value="Chromosome"/>
</dbReference>
<dbReference type="KEGG" id="pdx:Psed_5748"/>
<protein>
    <submittedName>
        <fullName evidence="2">Uncharacterized protein</fullName>
    </submittedName>
</protein>
<accession>F4D187</accession>
<gene>
    <name evidence="2" type="ordered locus">Psed_5748</name>
</gene>